<dbReference type="RefSeq" id="WP_090225572.1">
    <property type="nucleotide sequence ID" value="NZ_FOZP01000004.1"/>
</dbReference>
<reference evidence="2" key="1">
    <citation type="submission" date="2016-10" db="EMBL/GenBank/DDBJ databases">
        <authorList>
            <person name="Varghese N."/>
            <person name="Submissions S."/>
        </authorList>
    </citation>
    <scope>NUCLEOTIDE SEQUENCE [LARGE SCALE GENOMIC DNA]</scope>
    <source>
        <strain evidence="2">DSM 24450</strain>
    </source>
</reference>
<accession>A0A1I6QQI3</accession>
<dbReference type="Proteomes" id="UP000199312">
    <property type="component" value="Unassembled WGS sequence"/>
</dbReference>
<keyword evidence="2" id="KW-1185">Reference proteome</keyword>
<dbReference type="InterPro" id="IPR019861">
    <property type="entry name" value="PorP/SprF_Bacteroidetes"/>
</dbReference>
<sequence>MKRLIIIIVMFVIGFEYSNAQQLPQFTQYMYNTIAVNPAYAGSRQALSIVALNRNQWAGFDGGPQTQTLSIHSPLRNEKVGLGLSLINDKTGFENFTYVYADFSYTIDVDDATKLSFGIKGGMTYYKLAEELYNSAEAGQDPYFDERLNRWNSNFGVGILLHSDKWYFGLSVPKMINHDLNNKTEYAALETVHFYGIGGYVFDLSDNIKLKPSFLFKYTEGAPISTDLSANFLFNEKFWLGGSYRFNGDQRDIGALVDFQVTDQFRVGYTYEIPTGEIRPYTSGSHEILLMYEFRFMKNKLKSPRYF</sequence>
<dbReference type="AlphaFoldDB" id="A0A1I6QQI3"/>
<evidence type="ECO:0000313" key="2">
    <source>
        <dbReference type="Proteomes" id="UP000199312"/>
    </source>
</evidence>
<dbReference type="OrthoDB" id="1114455at2"/>
<dbReference type="NCBIfam" id="TIGR03519">
    <property type="entry name" value="T9SS_PorP_fam"/>
    <property type="match status" value="1"/>
</dbReference>
<evidence type="ECO:0000313" key="1">
    <source>
        <dbReference type="EMBL" id="SFS54737.1"/>
    </source>
</evidence>
<organism evidence="1 2">
    <name type="scientific">Lutibacter maritimus</name>
    <dbReference type="NCBI Taxonomy" id="593133"/>
    <lineage>
        <taxon>Bacteria</taxon>
        <taxon>Pseudomonadati</taxon>
        <taxon>Bacteroidota</taxon>
        <taxon>Flavobacteriia</taxon>
        <taxon>Flavobacteriales</taxon>
        <taxon>Flavobacteriaceae</taxon>
        <taxon>Lutibacter</taxon>
    </lineage>
</organism>
<protein>
    <submittedName>
        <fullName evidence="1">Type IX secretion system membrane protein, PorP/SprF family</fullName>
    </submittedName>
</protein>
<dbReference type="STRING" id="593133.SAMN04488006_2025"/>
<gene>
    <name evidence="1" type="ORF">SAMN04488006_2025</name>
</gene>
<proteinExistence type="predicted"/>
<dbReference type="EMBL" id="FOZP01000004">
    <property type="protein sequence ID" value="SFS54737.1"/>
    <property type="molecule type" value="Genomic_DNA"/>
</dbReference>
<name>A0A1I6QQI3_9FLAO</name>
<dbReference type="Pfam" id="PF11751">
    <property type="entry name" value="PorP_SprF"/>
    <property type="match status" value="1"/>
</dbReference>